<dbReference type="InterPro" id="IPR014729">
    <property type="entry name" value="Rossmann-like_a/b/a_fold"/>
</dbReference>
<dbReference type="AlphaFoldDB" id="A0A0Q1AEF4"/>
<dbReference type="NCBIfam" id="NF000840">
    <property type="entry name" value="PRK00071.1-3"/>
    <property type="match status" value="1"/>
</dbReference>
<keyword evidence="5 11" id="KW-0808">Transferase</keyword>
<dbReference type="Proteomes" id="UP000050517">
    <property type="component" value="Unassembled WGS sequence"/>
</dbReference>
<evidence type="ECO:0000256" key="10">
    <source>
        <dbReference type="ARBA" id="ARBA00048721"/>
    </source>
</evidence>
<dbReference type="PATRIC" id="fig|1544416.3.peg.195"/>
<dbReference type="PANTHER" id="PTHR39321">
    <property type="entry name" value="NICOTINATE-NUCLEOTIDE ADENYLYLTRANSFERASE-RELATED"/>
    <property type="match status" value="1"/>
</dbReference>
<evidence type="ECO:0000256" key="4">
    <source>
        <dbReference type="ARBA" id="ARBA00022642"/>
    </source>
</evidence>
<evidence type="ECO:0000256" key="7">
    <source>
        <dbReference type="ARBA" id="ARBA00022741"/>
    </source>
</evidence>
<reference evidence="13 14" key="1">
    <citation type="submission" date="2015-10" db="EMBL/GenBank/DDBJ databases">
        <title>Corynebacteirum lowii and Corynebacterium oculi species nova, derived from human clinical disease and and emended description of Corynebacterium mastiditis.</title>
        <authorList>
            <person name="Bernard K."/>
            <person name="Pacheco A.L."/>
            <person name="Mcdougall C."/>
            <person name="Burtx T."/>
            <person name="Weibe D."/>
            <person name="Tyler S."/>
            <person name="Olson A.B."/>
            <person name="Cnockaert M."/>
            <person name="Eguchi H."/>
            <person name="Kuwahara T."/>
            <person name="Nakayama-Imaohji H."/>
            <person name="Boudewijins M."/>
            <person name="Van Hoecke F."/>
            <person name="Bernier A.-M."/>
            <person name="Vandamme P."/>
        </authorList>
    </citation>
    <scope>NUCLEOTIDE SEQUENCE [LARGE SCALE GENOMIC DNA]</scope>
    <source>
        <strain evidence="13 14">NML 130210</strain>
    </source>
</reference>
<evidence type="ECO:0000313" key="13">
    <source>
        <dbReference type="EMBL" id="KQB85057.1"/>
    </source>
</evidence>
<dbReference type="GO" id="GO:0004515">
    <property type="term" value="F:nicotinate-nucleotide adenylyltransferase activity"/>
    <property type="evidence" value="ECO:0007669"/>
    <property type="project" value="UniProtKB-UniRule"/>
</dbReference>
<keyword evidence="7 11" id="KW-0547">Nucleotide-binding</keyword>
<proteinExistence type="inferred from homology"/>
<evidence type="ECO:0000256" key="11">
    <source>
        <dbReference type="HAMAP-Rule" id="MF_00244"/>
    </source>
</evidence>
<evidence type="ECO:0000256" key="9">
    <source>
        <dbReference type="ARBA" id="ARBA00023027"/>
    </source>
</evidence>
<dbReference type="SUPFAM" id="SSF52374">
    <property type="entry name" value="Nucleotidylyl transferase"/>
    <property type="match status" value="1"/>
</dbReference>
<organism evidence="13 14">
    <name type="scientific">Corynebacterium oculi</name>
    <dbReference type="NCBI Taxonomy" id="1544416"/>
    <lineage>
        <taxon>Bacteria</taxon>
        <taxon>Bacillati</taxon>
        <taxon>Actinomycetota</taxon>
        <taxon>Actinomycetes</taxon>
        <taxon>Mycobacteriales</taxon>
        <taxon>Corynebacteriaceae</taxon>
        <taxon>Corynebacterium</taxon>
    </lineage>
</organism>
<evidence type="ECO:0000256" key="8">
    <source>
        <dbReference type="ARBA" id="ARBA00022840"/>
    </source>
</evidence>
<comment type="pathway">
    <text evidence="2 11">Cofactor biosynthesis; NAD(+) biosynthesis; deamido-NAD(+) from nicotinate D-ribonucleotide: step 1/1.</text>
</comment>
<sequence>MNNREATATRMGVMGGTFDPIHHGHLVAASEAADQCGLDEVIFVPTGQPWQKAGKGVSAAEDRYLMTALATAEDERFSVSRIDIERAGATYTVDTLRDLSAQFPQAELFFITGADALSGITSWREWEEALSLAQFIGVTRPGYELTRGDLPPEYGERITLVQAPALDISSTQCRRRCRAGRPVRYLVPEAVARYIEQNGLYAG</sequence>
<comment type="catalytic activity">
    <reaction evidence="10 11">
        <text>nicotinate beta-D-ribonucleotide + ATP + H(+) = deamido-NAD(+) + diphosphate</text>
        <dbReference type="Rhea" id="RHEA:22860"/>
        <dbReference type="ChEBI" id="CHEBI:15378"/>
        <dbReference type="ChEBI" id="CHEBI:30616"/>
        <dbReference type="ChEBI" id="CHEBI:33019"/>
        <dbReference type="ChEBI" id="CHEBI:57502"/>
        <dbReference type="ChEBI" id="CHEBI:58437"/>
        <dbReference type="EC" id="2.7.7.18"/>
    </reaction>
</comment>
<dbReference type="STRING" id="1544416.Cocul_00192"/>
<feature type="domain" description="Cytidyltransferase-like" evidence="12">
    <location>
        <begin position="13"/>
        <end position="176"/>
    </location>
</feature>
<dbReference type="RefSeq" id="WP_055121437.1">
    <property type="nucleotide sequence ID" value="NZ_LKST01000001.1"/>
</dbReference>
<name>A0A0Q1AEF4_9CORY</name>
<accession>A0A0Q1AEF4</accession>
<evidence type="ECO:0000256" key="2">
    <source>
        <dbReference type="ARBA" id="ARBA00005019"/>
    </source>
</evidence>
<dbReference type="PANTHER" id="PTHR39321:SF3">
    <property type="entry name" value="PHOSPHOPANTETHEINE ADENYLYLTRANSFERASE"/>
    <property type="match status" value="1"/>
</dbReference>
<dbReference type="EC" id="2.7.7.18" evidence="11"/>
<evidence type="ECO:0000256" key="5">
    <source>
        <dbReference type="ARBA" id="ARBA00022679"/>
    </source>
</evidence>
<dbReference type="Gene3D" id="3.40.50.620">
    <property type="entry name" value="HUPs"/>
    <property type="match status" value="1"/>
</dbReference>
<dbReference type="NCBIfam" id="TIGR00482">
    <property type="entry name" value="nicotinate (nicotinamide) nucleotide adenylyltransferase"/>
    <property type="match status" value="1"/>
</dbReference>
<evidence type="ECO:0000256" key="1">
    <source>
        <dbReference type="ARBA" id="ARBA00002324"/>
    </source>
</evidence>
<evidence type="ECO:0000313" key="14">
    <source>
        <dbReference type="Proteomes" id="UP000050517"/>
    </source>
</evidence>
<comment type="similarity">
    <text evidence="3 11">Belongs to the NadD family.</text>
</comment>
<dbReference type="HAMAP" id="MF_00244">
    <property type="entry name" value="NaMN_adenylyltr"/>
    <property type="match status" value="1"/>
</dbReference>
<dbReference type="OrthoDB" id="5295945at2"/>
<dbReference type="GO" id="GO:0005524">
    <property type="term" value="F:ATP binding"/>
    <property type="evidence" value="ECO:0007669"/>
    <property type="project" value="UniProtKB-KW"/>
</dbReference>
<comment type="function">
    <text evidence="1 11">Catalyzes the reversible adenylation of nicotinate mononucleotide (NaMN) to nicotinic acid adenine dinucleotide (NaAD).</text>
</comment>
<keyword evidence="9 11" id="KW-0520">NAD</keyword>
<dbReference type="CDD" id="cd02165">
    <property type="entry name" value="NMNAT"/>
    <property type="match status" value="1"/>
</dbReference>
<dbReference type="InterPro" id="IPR004821">
    <property type="entry name" value="Cyt_trans-like"/>
</dbReference>
<gene>
    <name evidence="11 13" type="primary">nadD</name>
    <name evidence="13" type="ORF">Cocul_00192</name>
</gene>
<keyword evidence="14" id="KW-1185">Reference proteome</keyword>
<keyword evidence="4 11" id="KW-0662">Pyridine nucleotide biosynthesis</keyword>
<evidence type="ECO:0000256" key="6">
    <source>
        <dbReference type="ARBA" id="ARBA00022695"/>
    </source>
</evidence>
<dbReference type="GO" id="GO:0009435">
    <property type="term" value="P:NAD+ biosynthetic process"/>
    <property type="evidence" value="ECO:0007669"/>
    <property type="project" value="UniProtKB-UniRule"/>
</dbReference>
<evidence type="ECO:0000259" key="12">
    <source>
        <dbReference type="Pfam" id="PF01467"/>
    </source>
</evidence>
<dbReference type="InterPro" id="IPR005248">
    <property type="entry name" value="NadD/NMNAT"/>
</dbReference>
<dbReference type="NCBIfam" id="TIGR00125">
    <property type="entry name" value="cyt_tran_rel"/>
    <property type="match status" value="1"/>
</dbReference>
<comment type="caution">
    <text evidence="13">The sequence shown here is derived from an EMBL/GenBank/DDBJ whole genome shotgun (WGS) entry which is preliminary data.</text>
</comment>
<protein>
    <recommendedName>
        <fullName evidence="11">Probable nicotinate-nucleotide adenylyltransferase</fullName>
        <ecNumber evidence="11">2.7.7.18</ecNumber>
    </recommendedName>
    <alternativeName>
        <fullName evidence="11">Deamido-NAD(+) diphosphorylase</fullName>
    </alternativeName>
    <alternativeName>
        <fullName evidence="11">Deamido-NAD(+) pyrophosphorylase</fullName>
    </alternativeName>
    <alternativeName>
        <fullName evidence="11">Nicotinate mononucleotide adenylyltransferase</fullName>
        <shortName evidence="11">NaMN adenylyltransferase</shortName>
    </alternativeName>
</protein>
<dbReference type="Pfam" id="PF01467">
    <property type="entry name" value="CTP_transf_like"/>
    <property type="match status" value="1"/>
</dbReference>
<evidence type="ECO:0000256" key="3">
    <source>
        <dbReference type="ARBA" id="ARBA00009014"/>
    </source>
</evidence>
<dbReference type="FunFam" id="3.40.50.620:FF:000039">
    <property type="entry name" value="Probable nicotinate-nucleotide adenylyltransferase"/>
    <property type="match status" value="1"/>
</dbReference>
<dbReference type="UniPathway" id="UPA00253">
    <property type="reaction ID" value="UER00332"/>
</dbReference>
<keyword evidence="8 11" id="KW-0067">ATP-binding</keyword>
<keyword evidence="6 11" id="KW-0548">Nucleotidyltransferase</keyword>
<dbReference type="EMBL" id="LKST01000001">
    <property type="protein sequence ID" value="KQB85057.1"/>
    <property type="molecule type" value="Genomic_DNA"/>
</dbReference>